<dbReference type="Pfam" id="PF00196">
    <property type="entry name" value="GerE"/>
    <property type="match status" value="1"/>
</dbReference>
<protein>
    <submittedName>
        <fullName evidence="5">Regulatory protein, luxR family</fullName>
    </submittedName>
</protein>
<evidence type="ECO:0000259" key="4">
    <source>
        <dbReference type="PROSITE" id="PS50043"/>
    </source>
</evidence>
<dbReference type="PANTHER" id="PTHR44688:SF16">
    <property type="entry name" value="DNA-BINDING TRANSCRIPTIONAL ACTIVATOR DEVR_DOSR"/>
    <property type="match status" value="1"/>
</dbReference>
<dbReference type="InterPro" id="IPR036388">
    <property type="entry name" value="WH-like_DNA-bd_sf"/>
</dbReference>
<name>A0A1I6V4G4_9PSEU</name>
<dbReference type="OrthoDB" id="3171430at2"/>
<dbReference type="EMBL" id="FOZX01000015">
    <property type="protein sequence ID" value="SFT08496.1"/>
    <property type="molecule type" value="Genomic_DNA"/>
</dbReference>
<evidence type="ECO:0000256" key="1">
    <source>
        <dbReference type="ARBA" id="ARBA00023015"/>
    </source>
</evidence>
<dbReference type="Proteomes" id="UP000198852">
    <property type="component" value="Unassembled WGS sequence"/>
</dbReference>
<dbReference type="Gene3D" id="1.10.10.10">
    <property type="entry name" value="Winged helix-like DNA-binding domain superfamily/Winged helix DNA-binding domain"/>
    <property type="match status" value="1"/>
</dbReference>
<feature type="domain" description="HTH luxR-type" evidence="4">
    <location>
        <begin position="348"/>
        <end position="413"/>
    </location>
</feature>
<dbReference type="SUPFAM" id="SSF46894">
    <property type="entry name" value="C-terminal effector domain of the bipartite response regulators"/>
    <property type="match status" value="1"/>
</dbReference>
<evidence type="ECO:0000256" key="3">
    <source>
        <dbReference type="ARBA" id="ARBA00023163"/>
    </source>
</evidence>
<dbReference type="STRING" id="95161.SAMN05660874_05586"/>
<dbReference type="SMART" id="SM00421">
    <property type="entry name" value="HTH_LUXR"/>
    <property type="match status" value="1"/>
</dbReference>
<reference evidence="6" key="1">
    <citation type="submission" date="2016-10" db="EMBL/GenBank/DDBJ databases">
        <authorList>
            <person name="Varghese N."/>
            <person name="Submissions S."/>
        </authorList>
    </citation>
    <scope>NUCLEOTIDE SEQUENCE [LARGE SCALE GENOMIC DNA]</scope>
    <source>
        <strain evidence="6">DSM 44771</strain>
    </source>
</reference>
<dbReference type="CDD" id="cd06170">
    <property type="entry name" value="LuxR_C_like"/>
    <property type="match status" value="1"/>
</dbReference>
<dbReference type="PANTHER" id="PTHR44688">
    <property type="entry name" value="DNA-BINDING TRANSCRIPTIONAL ACTIVATOR DEVR_DOSR"/>
    <property type="match status" value="1"/>
</dbReference>
<dbReference type="GO" id="GO:0006355">
    <property type="term" value="P:regulation of DNA-templated transcription"/>
    <property type="evidence" value="ECO:0007669"/>
    <property type="project" value="InterPro"/>
</dbReference>
<evidence type="ECO:0000313" key="5">
    <source>
        <dbReference type="EMBL" id="SFT08496.1"/>
    </source>
</evidence>
<gene>
    <name evidence="5" type="ORF">SAMN05660874_05586</name>
</gene>
<evidence type="ECO:0000256" key="2">
    <source>
        <dbReference type="ARBA" id="ARBA00023125"/>
    </source>
</evidence>
<dbReference type="RefSeq" id="WP_093424115.1">
    <property type="nucleotide sequence ID" value="NZ_FOZX01000015.1"/>
</dbReference>
<accession>A0A1I6V4G4</accession>
<dbReference type="PROSITE" id="PS50043">
    <property type="entry name" value="HTH_LUXR_2"/>
    <property type="match status" value="1"/>
</dbReference>
<dbReference type="InterPro" id="IPR000792">
    <property type="entry name" value="Tscrpt_reg_LuxR_C"/>
</dbReference>
<dbReference type="AlphaFoldDB" id="A0A1I6V4G4"/>
<keyword evidence="2" id="KW-0238">DNA-binding</keyword>
<keyword evidence="3" id="KW-0804">Transcription</keyword>
<dbReference type="InterPro" id="IPR016032">
    <property type="entry name" value="Sig_transdc_resp-reg_C-effctor"/>
</dbReference>
<organism evidence="5 6">
    <name type="scientific">Saccharopolyspora flava</name>
    <dbReference type="NCBI Taxonomy" id="95161"/>
    <lineage>
        <taxon>Bacteria</taxon>
        <taxon>Bacillati</taxon>
        <taxon>Actinomycetota</taxon>
        <taxon>Actinomycetes</taxon>
        <taxon>Pseudonocardiales</taxon>
        <taxon>Pseudonocardiaceae</taxon>
        <taxon>Saccharopolyspora</taxon>
    </lineage>
</organism>
<sequence>MFDVEDALTSLRTVIDGPLHEIAPRFSRALADRWPHTALVIFTRECTGRPRKIAGAPGVVDKITIEELDRIKADVELGGWSSTTATLGGGERRVWAMRDRIGTLLVLVPRGSGRQVPQPELLAGLFGIVATSIRQQVAQASPDYLAESRAASSERARTIAELVATHETALVTILSALRSSGLDDHRARIAATEAAASALVATRSAPQSDAALSEEPAQSAFGELRKEIRETLRHHEAEVEFVAPAKDSRPLPGEIAYAARAMTRTVVLAFTAQPELTRLRIAWFCSEDSLRVDVRDDHSGALDVTMLRRQLDGRARTLGGSIDLEATPGWGSRAVIDLPLETTPEHAGETRLAGLNRRELDVLTLVARGKRNKTIAAELGVTESTIKFHMGGVLKKLEVTTRGEAAALAIAAGIT</sequence>
<dbReference type="GO" id="GO:0003677">
    <property type="term" value="F:DNA binding"/>
    <property type="evidence" value="ECO:0007669"/>
    <property type="project" value="UniProtKB-KW"/>
</dbReference>
<dbReference type="PRINTS" id="PR00038">
    <property type="entry name" value="HTHLUXR"/>
</dbReference>
<keyword evidence="6" id="KW-1185">Reference proteome</keyword>
<keyword evidence="1" id="KW-0805">Transcription regulation</keyword>
<evidence type="ECO:0000313" key="6">
    <source>
        <dbReference type="Proteomes" id="UP000198852"/>
    </source>
</evidence>
<proteinExistence type="predicted"/>